<dbReference type="OrthoDB" id="1919336at2759"/>
<protein>
    <submittedName>
        <fullName evidence="6">High mobility group</fullName>
    </submittedName>
</protein>
<dbReference type="SMART" id="SM00398">
    <property type="entry name" value="HMG"/>
    <property type="match status" value="2"/>
</dbReference>
<reference evidence="6" key="1">
    <citation type="submission" date="2022-07" db="EMBL/GenBank/DDBJ databases">
        <title>Phylogenomic reconstructions and comparative analyses of Kickxellomycotina fungi.</title>
        <authorList>
            <person name="Reynolds N.K."/>
            <person name="Stajich J.E."/>
            <person name="Barry K."/>
            <person name="Grigoriev I.V."/>
            <person name="Crous P."/>
            <person name="Smith M.E."/>
        </authorList>
    </citation>
    <scope>NUCLEOTIDE SEQUENCE</scope>
    <source>
        <strain evidence="6">NRRL 3115</strain>
    </source>
</reference>
<feature type="compositionally biased region" description="Polar residues" evidence="4">
    <location>
        <begin position="715"/>
        <end position="725"/>
    </location>
</feature>
<dbReference type="PANTHER" id="PTHR48112:SF22">
    <property type="entry name" value="MITOCHONDRIAL TRANSCRIPTION FACTOR A, ISOFORM B"/>
    <property type="match status" value="1"/>
</dbReference>
<keyword evidence="1 2" id="KW-0238">DNA-binding</keyword>
<feature type="region of interest" description="Disordered" evidence="4">
    <location>
        <begin position="688"/>
        <end position="725"/>
    </location>
</feature>
<proteinExistence type="predicted"/>
<feature type="region of interest" description="Disordered" evidence="4">
    <location>
        <begin position="541"/>
        <end position="564"/>
    </location>
</feature>
<name>A0A9W8G4P4_9FUNG</name>
<dbReference type="Pfam" id="PF00505">
    <property type="entry name" value="HMG_box"/>
    <property type="match status" value="2"/>
</dbReference>
<dbReference type="InterPro" id="IPR050342">
    <property type="entry name" value="HMGB"/>
</dbReference>
<feature type="DNA-binding region" description="HMG box" evidence="2">
    <location>
        <begin position="178"/>
        <end position="246"/>
    </location>
</feature>
<dbReference type="PROSITE" id="PS50118">
    <property type="entry name" value="HMG_BOX_2"/>
    <property type="match status" value="2"/>
</dbReference>
<evidence type="ECO:0000256" key="4">
    <source>
        <dbReference type="SAM" id="MobiDB-lite"/>
    </source>
</evidence>
<organism evidence="6 7">
    <name type="scientific">Coemansia spiralis</name>
    <dbReference type="NCBI Taxonomy" id="417178"/>
    <lineage>
        <taxon>Eukaryota</taxon>
        <taxon>Fungi</taxon>
        <taxon>Fungi incertae sedis</taxon>
        <taxon>Zoopagomycota</taxon>
        <taxon>Kickxellomycotina</taxon>
        <taxon>Kickxellomycetes</taxon>
        <taxon>Kickxellales</taxon>
        <taxon>Kickxellaceae</taxon>
        <taxon>Coemansia</taxon>
    </lineage>
</organism>
<evidence type="ECO:0000313" key="7">
    <source>
        <dbReference type="Proteomes" id="UP001151518"/>
    </source>
</evidence>
<gene>
    <name evidence="6" type="primary">HMGB2</name>
    <name evidence="6" type="ORF">GGI25_002112</name>
</gene>
<feature type="domain" description="HMG box" evidence="5">
    <location>
        <begin position="178"/>
        <end position="246"/>
    </location>
</feature>
<evidence type="ECO:0000313" key="6">
    <source>
        <dbReference type="EMBL" id="KAJ2678727.1"/>
    </source>
</evidence>
<dbReference type="Gene3D" id="1.10.30.10">
    <property type="entry name" value="High mobility group box domain"/>
    <property type="match status" value="2"/>
</dbReference>
<dbReference type="PANTHER" id="PTHR48112">
    <property type="entry name" value="HIGH MOBILITY GROUP PROTEIN DSP1"/>
    <property type="match status" value="1"/>
</dbReference>
<keyword evidence="2" id="KW-0539">Nucleus</keyword>
<feature type="compositionally biased region" description="Polar residues" evidence="4">
    <location>
        <begin position="612"/>
        <end position="621"/>
    </location>
</feature>
<dbReference type="CDD" id="cd00084">
    <property type="entry name" value="HMG-box_SF"/>
    <property type="match status" value="1"/>
</dbReference>
<feature type="compositionally biased region" description="Pro residues" evidence="4">
    <location>
        <begin position="263"/>
        <end position="272"/>
    </location>
</feature>
<dbReference type="InterPro" id="IPR009071">
    <property type="entry name" value="HMG_box_dom"/>
</dbReference>
<evidence type="ECO:0000256" key="2">
    <source>
        <dbReference type="PROSITE-ProRule" id="PRU00267"/>
    </source>
</evidence>
<dbReference type="InterPro" id="IPR036910">
    <property type="entry name" value="HMG_box_dom_sf"/>
</dbReference>
<dbReference type="EMBL" id="JANBTW010000018">
    <property type="protein sequence ID" value="KAJ2678727.1"/>
    <property type="molecule type" value="Genomic_DNA"/>
</dbReference>
<feature type="compositionally biased region" description="Basic and acidic residues" evidence="4">
    <location>
        <begin position="688"/>
        <end position="713"/>
    </location>
</feature>
<sequence length="725" mass="79005">MSMAQIDHSGSTANYHPLSLDVAALGNTISMANSIGITSHSNAVGNANNGTLDENIGINQQQIPTYSSISAATAPPPIQALPASVSSNAFRFPNSPLPTPLGTLPVASNCQPIQQQGLLPPNTSLTHQIRPYNMMFGVPGINEPRILYDEHMALPPLPHNGSGSWLRIRQPIDLVTPLKKPMNSFLLYSAERRVQLRQTHPDLNTTQQSTILAREWANLPEEEKEKYRAEAKQLRDDYNARRAELSLKLQQQLNQQHLNLGLPHPPPPPSHCPAPQHQQSLDLLDSASGRDPLARAHHTGSLGLQQQFPGSAVQIGQTQFSPIDTSSARAQQASTELFPQIASNNNMADPFRFESSFQTLNSVATATATGLLAGSAPPGEENTNQFHAYNTNSSTPKPQDLDVQLGIMGGEQDKRGINAWQDFDTFGQDSLSAPNATQYIRSSDVQQKFHHYRQQQQPPPPQSYRSLQQEYKESDQAQLNTDIFDTANGLFNSAFDNVIKPSGTDTTLGVFSGPEFNGIGSAGSYTGFAGLVPSLPPISDSSTTEYKYEQRSTSDEKGDIGGGTNMTRIPSFGYEQAPPSIPGSNITAATATSDYDIHEASTIGNSGGSNSTAAHTGTSSKSRARLSSPVKRARKKSKKDPDAPKHPMSAFLYYLTSERPRLADQLGDMSIGQQTKIIAKRWKTLDETDKAPWERLAKHDKDRYARERREYHGEAQQSSTPAAPN</sequence>
<evidence type="ECO:0000256" key="1">
    <source>
        <dbReference type="ARBA" id="ARBA00023125"/>
    </source>
</evidence>
<feature type="compositionally biased region" description="Basic and acidic residues" evidence="4">
    <location>
        <begin position="546"/>
        <end position="559"/>
    </location>
</feature>
<feature type="region of interest" description="Disordered" evidence="4">
    <location>
        <begin position="445"/>
        <end position="470"/>
    </location>
</feature>
<feature type="domain" description="HMG box" evidence="5">
    <location>
        <begin position="644"/>
        <end position="712"/>
    </location>
</feature>
<dbReference type="GO" id="GO:0005634">
    <property type="term" value="C:nucleus"/>
    <property type="evidence" value="ECO:0007669"/>
    <property type="project" value="UniProtKB-UniRule"/>
</dbReference>
<evidence type="ECO:0000256" key="3">
    <source>
        <dbReference type="SAM" id="Coils"/>
    </source>
</evidence>
<accession>A0A9W8G4P4</accession>
<feature type="coiled-coil region" evidence="3">
    <location>
        <begin position="224"/>
        <end position="255"/>
    </location>
</feature>
<dbReference type="Proteomes" id="UP001151518">
    <property type="component" value="Unassembled WGS sequence"/>
</dbReference>
<dbReference type="GO" id="GO:0003677">
    <property type="term" value="F:DNA binding"/>
    <property type="evidence" value="ECO:0007669"/>
    <property type="project" value="UniProtKB-UniRule"/>
</dbReference>
<feature type="DNA-binding region" description="HMG box" evidence="2">
    <location>
        <begin position="644"/>
        <end position="712"/>
    </location>
</feature>
<evidence type="ECO:0000259" key="5">
    <source>
        <dbReference type="PROSITE" id="PS50118"/>
    </source>
</evidence>
<comment type="caution">
    <text evidence="6">The sequence shown here is derived from an EMBL/GenBank/DDBJ whole genome shotgun (WGS) entry which is preliminary data.</text>
</comment>
<keyword evidence="3" id="KW-0175">Coiled coil</keyword>
<feature type="region of interest" description="Disordered" evidence="4">
    <location>
        <begin position="599"/>
        <end position="647"/>
    </location>
</feature>
<feature type="region of interest" description="Disordered" evidence="4">
    <location>
        <begin position="258"/>
        <end position="278"/>
    </location>
</feature>
<dbReference type="AlphaFoldDB" id="A0A9W8G4P4"/>
<dbReference type="SUPFAM" id="SSF47095">
    <property type="entry name" value="HMG-box"/>
    <property type="match status" value="2"/>
</dbReference>